<accession>A0AAN8ER65</accession>
<name>A0AAN8ER65_9EURO</name>
<proteinExistence type="predicted"/>
<dbReference type="AlphaFoldDB" id="A0AAN8ER65"/>
<organism evidence="1 2">
    <name type="scientific">Knufia fluminis</name>
    <dbReference type="NCBI Taxonomy" id="191047"/>
    <lineage>
        <taxon>Eukaryota</taxon>
        <taxon>Fungi</taxon>
        <taxon>Dikarya</taxon>
        <taxon>Ascomycota</taxon>
        <taxon>Pezizomycotina</taxon>
        <taxon>Eurotiomycetes</taxon>
        <taxon>Chaetothyriomycetidae</taxon>
        <taxon>Chaetothyriales</taxon>
        <taxon>Trichomeriaceae</taxon>
        <taxon>Knufia</taxon>
    </lineage>
</organism>
<sequence>MSAENPFAAAKEAVAFQFLMHIDVPNMHPEEMTVANEVTLKRFRLGLYLQLLEPPYSPERDNCWNQVMTIADYFPKTVCQTLEEMISKTKEYLSPMLKEQRTKSGDWVDQSFNDTTDDLKTWSEKCIGEAHAMSDAFRRIGHHCTILRLSERLLRAYRDADDELKISLRTI</sequence>
<protein>
    <submittedName>
        <fullName evidence="1">Uncharacterized protein</fullName>
    </submittedName>
</protein>
<reference evidence="1 2" key="1">
    <citation type="submission" date="2022-12" db="EMBL/GenBank/DDBJ databases">
        <title>Genomic features and morphological characterization of a novel Knufia sp. strain isolated from spacecraft assembly facility.</title>
        <authorList>
            <person name="Teixeira M."/>
            <person name="Chander A.M."/>
            <person name="Stajich J.E."/>
            <person name="Venkateswaran K."/>
        </authorList>
    </citation>
    <scope>NUCLEOTIDE SEQUENCE [LARGE SCALE GENOMIC DNA]</scope>
    <source>
        <strain evidence="1 2">FJI-L2-BK-P2</strain>
    </source>
</reference>
<evidence type="ECO:0000313" key="2">
    <source>
        <dbReference type="Proteomes" id="UP001316803"/>
    </source>
</evidence>
<gene>
    <name evidence="1" type="ORF">OHC33_006704</name>
</gene>
<evidence type="ECO:0000313" key="1">
    <source>
        <dbReference type="EMBL" id="KAK5952231.1"/>
    </source>
</evidence>
<dbReference type="Proteomes" id="UP001316803">
    <property type="component" value="Unassembled WGS sequence"/>
</dbReference>
<keyword evidence="2" id="KW-1185">Reference proteome</keyword>
<comment type="caution">
    <text evidence="1">The sequence shown here is derived from an EMBL/GenBank/DDBJ whole genome shotgun (WGS) entry which is preliminary data.</text>
</comment>
<dbReference type="EMBL" id="JAKLMC020000016">
    <property type="protein sequence ID" value="KAK5952231.1"/>
    <property type="molecule type" value="Genomic_DNA"/>
</dbReference>